<evidence type="ECO:0000313" key="3">
    <source>
        <dbReference type="WBParaSite" id="TASK_0000604301-mRNA-1"/>
    </source>
</evidence>
<evidence type="ECO:0000313" key="1">
    <source>
        <dbReference type="EMBL" id="VDK36038.1"/>
    </source>
</evidence>
<name>A0A0R3W727_TAEAS</name>
<dbReference type="Proteomes" id="UP000282613">
    <property type="component" value="Unassembled WGS sequence"/>
</dbReference>
<accession>A0A0R3W727</accession>
<organism evidence="3">
    <name type="scientific">Taenia asiatica</name>
    <name type="common">Asian tapeworm</name>
    <dbReference type="NCBI Taxonomy" id="60517"/>
    <lineage>
        <taxon>Eukaryota</taxon>
        <taxon>Metazoa</taxon>
        <taxon>Spiralia</taxon>
        <taxon>Lophotrochozoa</taxon>
        <taxon>Platyhelminthes</taxon>
        <taxon>Cestoda</taxon>
        <taxon>Eucestoda</taxon>
        <taxon>Cyclophyllidea</taxon>
        <taxon>Taeniidae</taxon>
        <taxon>Taenia</taxon>
    </lineage>
</organism>
<gene>
    <name evidence="1" type="ORF">TASK_LOCUS6044</name>
</gene>
<reference evidence="3" key="1">
    <citation type="submission" date="2017-02" db="UniProtKB">
        <authorList>
            <consortium name="WormBaseParasite"/>
        </authorList>
    </citation>
    <scope>IDENTIFICATION</scope>
</reference>
<dbReference type="EMBL" id="UYRS01018464">
    <property type="protein sequence ID" value="VDK36038.1"/>
    <property type="molecule type" value="Genomic_DNA"/>
</dbReference>
<reference evidence="1 2" key="2">
    <citation type="submission" date="2018-11" db="EMBL/GenBank/DDBJ databases">
        <authorList>
            <consortium name="Pathogen Informatics"/>
        </authorList>
    </citation>
    <scope>NUCLEOTIDE SEQUENCE [LARGE SCALE GENOMIC DNA]</scope>
</reference>
<protein>
    <submittedName>
        <fullName evidence="3">Secreted protein</fullName>
    </submittedName>
</protein>
<dbReference type="AlphaFoldDB" id="A0A0R3W727"/>
<evidence type="ECO:0000313" key="2">
    <source>
        <dbReference type="Proteomes" id="UP000282613"/>
    </source>
</evidence>
<dbReference type="WBParaSite" id="TASK_0000604301-mRNA-1">
    <property type="protein sequence ID" value="TASK_0000604301-mRNA-1"/>
    <property type="gene ID" value="TASK_0000604301"/>
</dbReference>
<keyword evidence="2" id="KW-1185">Reference proteome</keyword>
<proteinExistence type="predicted"/>
<sequence>MFLIPSLLNGLSNFELLTSEVIFSMRSHQQHKKTEQSCDYAFCETSGVYSTPFLKFVIFSSIDPPLRPTFEVLVRGSADT</sequence>